<accession>A0AAV7FVT5</accession>
<sequence length="129" mass="14323">MGNIDRECIRLLAARKWTQPYDLEFQVSMAFGGTKGGCGGDRLSSLGVISGDTIPAEVAAKNLFAIIRNEYICERVGVAPVTNKIIKNVLDLAYVRKCRGRPKKDWLEGIRNDLSLLDLNENLTLNRAQ</sequence>
<dbReference type="AlphaFoldDB" id="A0AAV7FVT5"/>
<name>A0AAV7FVT5_DENCH</name>
<keyword evidence="2" id="KW-1185">Reference proteome</keyword>
<dbReference type="EMBL" id="JAGFBR010000019">
    <property type="protein sequence ID" value="KAH0448030.1"/>
    <property type="molecule type" value="Genomic_DNA"/>
</dbReference>
<evidence type="ECO:0000313" key="1">
    <source>
        <dbReference type="EMBL" id="KAH0448030.1"/>
    </source>
</evidence>
<evidence type="ECO:0000313" key="2">
    <source>
        <dbReference type="Proteomes" id="UP000775213"/>
    </source>
</evidence>
<gene>
    <name evidence="1" type="ORF">IEQ34_021830</name>
</gene>
<dbReference type="Proteomes" id="UP000775213">
    <property type="component" value="Unassembled WGS sequence"/>
</dbReference>
<comment type="caution">
    <text evidence="1">The sequence shown here is derived from an EMBL/GenBank/DDBJ whole genome shotgun (WGS) entry which is preliminary data.</text>
</comment>
<reference evidence="1 2" key="1">
    <citation type="journal article" date="2021" name="Hortic Res">
        <title>Chromosome-scale assembly of the Dendrobium chrysotoxum genome enhances the understanding of orchid evolution.</title>
        <authorList>
            <person name="Zhang Y."/>
            <person name="Zhang G.Q."/>
            <person name="Zhang D."/>
            <person name="Liu X.D."/>
            <person name="Xu X.Y."/>
            <person name="Sun W.H."/>
            <person name="Yu X."/>
            <person name="Zhu X."/>
            <person name="Wang Z.W."/>
            <person name="Zhao X."/>
            <person name="Zhong W.Y."/>
            <person name="Chen H."/>
            <person name="Yin W.L."/>
            <person name="Huang T."/>
            <person name="Niu S.C."/>
            <person name="Liu Z.J."/>
        </authorList>
    </citation>
    <scope>NUCLEOTIDE SEQUENCE [LARGE SCALE GENOMIC DNA]</scope>
    <source>
        <strain evidence="1">Lindl</strain>
    </source>
</reference>
<organism evidence="1 2">
    <name type="scientific">Dendrobium chrysotoxum</name>
    <name type="common">Orchid</name>
    <dbReference type="NCBI Taxonomy" id="161865"/>
    <lineage>
        <taxon>Eukaryota</taxon>
        <taxon>Viridiplantae</taxon>
        <taxon>Streptophyta</taxon>
        <taxon>Embryophyta</taxon>
        <taxon>Tracheophyta</taxon>
        <taxon>Spermatophyta</taxon>
        <taxon>Magnoliopsida</taxon>
        <taxon>Liliopsida</taxon>
        <taxon>Asparagales</taxon>
        <taxon>Orchidaceae</taxon>
        <taxon>Epidendroideae</taxon>
        <taxon>Malaxideae</taxon>
        <taxon>Dendrobiinae</taxon>
        <taxon>Dendrobium</taxon>
    </lineage>
</organism>
<proteinExistence type="predicted"/>
<protein>
    <submittedName>
        <fullName evidence="1">Uncharacterized protein</fullName>
    </submittedName>
</protein>